<dbReference type="InterPro" id="IPR002018">
    <property type="entry name" value="CarbesteraseB"/>
</dbReference>
<proteinExistence type="inferred from homology"/>
<keyword evidence="6" id="KW-1185">Reference proteome</keyword>
<dbReference type="Gene3D" id="3.40.50.1820">
    <property type="entry name" value="alpha/beta hydrolase"/>
    <property type="match status" value="1"/>
</dbReference>
<evidence type="ECO:0000256" key="1">
    <source>
        <dbReference type="ARBA" id="ARBA00005964"/>
    </source>
</evidence>
<evidence type="ECO:0000256" key="3">
    <source>
        <dbReference type="RuleBase" id="RU361235"/>
    </source>
</evidence>
<keyword evidence="2 3" id="KW-0378">Hydrolase</keyword>
<reference evidence="5" key="1">
    <citation type="submission" date="2023-01" db="EMBL/GenBank/DDBJ databases">
        <authorList>
            <person name="Piombo E."/>
        </authorList>
    </citation>
    <scope>NUCLEOTIDE SEQUENCE</scope>
</reference>
<dbReference type="GO" id="GO:0016787">
    <property type="term" value="F:hydrolase activity"/>
    <property type="evidence" value="ECO:0007669"/>
    <property type="project" value="UniProtKB-KW"/>
</dbReference>
<gene>
    <name evidence="5" type="ORF">CCHLO57077_00009952</name>
</gene>
<evidence type="ECO:0000313" key="6">
    <source>
        <dbReference type="Proteomes" id="UP001160390"/>
    </source>
</evidence>
<organism evidence="5 6">
    <name type="scientific">Clonostachys chloroleuca</name>
    <dbReference type="NCBI Taxonomy" id="1926264"/>
    <lineage>
        <taxon>Eukaryota</taxon>
        <taxon>Fungi</taxon>
        <taxon>Dikarya</taxon>
        <taxon>Ascomycota</taxon>
        <taxon>Pezizomycotina</taxon>
        <taxon>Sordariomycetes</taxon>
        <taxon>Hypocreomycetidae</taxon>
        <taxon>Hypocreales</taxon>
        <taxon>Bionectriaceae</taxon>
        <taxon>Clonostachys</taxon>
    </lineage>
</organism>
<accession>A0AA35LYV0</accession>
<keyword evidence="3" id="KW-0732">Signal</keyword>
<protein>
    <recommendedName>
        <fullName evidence="3">Carboxylic ester hydrolase</fullName>
        <ecNumber evidence="3">3.1.1.-</ecNumber>
    </recommendedName>
</protein>
<dbReference type="Proteomes" id="UP001160390">
    <property type="component" value="Unassembled WGS sequence"/>
</dbReference>
<feature type="chain" id="PRO_5041482997" description="Carboxylic ester hydrolase" evidence="3">
    <location>
        <begin position="21"/>
        <end position="557"/>
    </location>
</feature>
<dbReference type="EC" id="3.1.1.-" evidence="3"/>
<dbReference type="PROSITE" id="PS00122">
    <property type="entry name" value="CARBOXYLESTERASE_B_1"/>
    <property type="match status" value="1"/>
</dbReference>
<comment type="similarity">
    <text evidence="1 3">Belongs to the type-B carboxylesterase/lipase family.</text>
</comment>
<dbReference type="Pfam" id="PF00135">
    <property type="entry name" value="COesterase"/>
    <property type="match status" value="1"/>
</dbReference>
<evidence type="ECO:0000313" key="5">
    <source>
        <dbReference type="EMBL" id="CAI6086963.1"/>
    </source>
</evidence>
<dbReference type="AlphaFoldDB" id="A0AA35LYV0"/>
<dbReference type="PANTHER" id="PTHR11559">
    <property type="entry name" value="CARBOXYLESTERASE"/>
    <property type="match status" value="1"/>
</dbReference>
<evidence type="ECO:0000259" key="4">
    <source>
        <dbReference type="Pfam" id="PF00135"/>
    </source>
</evidence>
<dbReference type="EMBL" id="CABFNP030000789">
    <property type="protein sequence ID" value="CAI6086963.1"/>
    <property type="molecule type" value="Genomic_DNA"/>
</dbReference>
<dbReference type="InterPro" id="IPR019826">
    <property type="entry name" value="Carboxylesterase_B_AS"/>
</dbReference>
<feature type="signal peptide" evidence="3">
    <location>
        <begin position="1"/>
        <end position="20"/>
    </location>
</feature>
<dbReference type="InterPro" id="IPR050309">
    <property type="entry name" value="Type-B_Carboxylest/Lipase"/>
</dbReference>
<sequence length="557" mass="60633">MVPSSVLFALTACGLVTAAAQQPKVQFQHGTVIGFTNNSIDNFLGIPYADTPKRLRPPQRLSSPFGSLNATAVPASCPQHPLLFNPEVFNQLPPEVSGPLLSSAIPPSVVSEDCLNLIIQRPSSTTPDSKLPVLFWIYGGGFATGSSVPYDYSTLIQESVALGQPILVVRVNYRVGAFGFLPGKELQNDGSTNLGLRDQRLALEWVSENIAAFGGDPDKVTIWGESAGSLSVMYQALINNGNSTYNGKPLFRGGIMDSGAVFPAEAVDSPTAQGFFDDFSAAAGCGSEDALTCLRELPYEEFLNATAVIPGLFGPEEAFRISFTPRPDPADDFFPLSPEKALQQGKIAPVPFLSGNQEDEGTMFALPLLHDTTSPLLVKQLKGLFHTAADDVLERMISFYPADPVAGSPFNTGSANELYPRFKRNSAVLGDLVFQFQKRASYIALDGLVPIWDYLSKYNKVEYLGTMHGSDLTLLQTQQPALPYKAVVQYYVNFINSLDPNVDIHGKCGKKLPHWPKWDKDEQLSIHFLDNATVVAPDDDRQDAFEYFSGVQSELLF</sequence>
<feature type="domain" description="Carboxylesterase type B" evidence="4">
    <location>
        <begin position="21"/>
        <end position="532"/>
    </location>
</feature>
<name>A0AA35LYV0_9HYPO</name>
<evidence type="ECO:0000256" key="2">
    <source>
        <dbReference type="ARBA" id="ARBA00022801"/>
    </source>
</evidence>
<dbReference type="InterPro" id="IPR029058">
    <property type="entry name" value="AB_hydrolase_fold"/>
</dbReference>
<comment type="caution">
    <text evidence="5">The sequence shown here is derived from an EMBL/GenBank/DDBJ whole genome shotgun (WGS) entry which is preliminary data.</text>
</comment>
<dbReference type="SUPFAM" id="SSF53474">
    <property type="entry name" value="alpha/beta-Hydrolases"/>
    <property type="match status" value="1"/>
</dbReference>